<dbReference type="InterPro" id="IPR051599">
    <property type="entry name" value="Cell_Envelope_Assoc"/>
</dbReference>
<dbReference type="CDD" id="cd06259">
    <property type="entry name" value="YdcF-like"/>
    <property type="match status" value="1"/>
</dbReference>
<reference evidence="3 4" key="1">
    <citation type="submission" date="2022-06" db="EMBL/GenBank/DDBJ databases">
        <title>Mesorhizobium sp. strain RP14 Genome sequencing and assembly.</title>
        <authorList>
            <person name="Kim I."/>
        </authorList>
    </citation>
    <scope>NUCLEOTIDE SEQUENCE [LARGE SCALE GENOMIC DNA]</scope>
    <source>
        <strain evidence="4">RP14(2022)</strain>
    </source>
</reference>
<organism evidence="3 4">
    <name type="scientific">Mesorhizobium liriopis</name>
    <dbReference type="NCBI Taxonomy" id="2953882"/>
    <lineage>
        <taxon>Bacteria</taxon>
        <taxon>Pseudomonadati</taxon>
        <taxon>Pseudomonadota</taxon>
        <taxon>Alphaproteobacteria</taxon>
        <taxon>Hyphomicrobiales</taxon>
        <taxon>Phyllobacteriaceae</taxon>
        <taxon>Mesorhizobium</taxon>
    </lineage>
</organism>
<evidence type="ECO:0000256" key="1">
    <source>
        <dbReference type="SAM" id="Phobius"/>
    </source>
</evidence>
<keyword evidence="1" id="KW-0472">Membrane</keyword>
<evidence type="ECO:0000313" key="3">
    <source>
        <dbReference type="EMBL" id="MCO6051670.1"/>
    </source>
</evidence>
<name>A0ABT1CA33_9HYPH</name>
<dbReference type="Proteomes" id="UP001205906">
    <property type="component" value="Unassembled WGS sequence"/>
</dbReference>
<feature type="transmembrane region" description="Helical" evidence="1">
    <location>
        <begin position="7"/>
        <end position="26"/>
    </location>
</feature>
<feature type="domain" description="DUF218" evidence="2">
    <location>
        <begin position="39"/>
        <end position="163"/>
    </location>
</feature>
<gene>
    <name evidence="3" type="ORF">NGM99_17940</name>
</gene>
<keyword evidence="1" id="KW-1133">Transmembrane helix</keyword>
<keyword evidence="4" id="KW-1185">Reference proteome</keyword>
<sequence>MRNLVKLGVAGVLLMVAGFAAFSLYVSNLATPRDVAQADAIIVLTGGQARLEPALELLKAGKGTRLLISGVHPKTGPKTLSAATGNDRRLFNCCVDFDYAALDTTGNAEQSAIWVENHNYRSVILVTNNYHMPRTMLEMGRLIGDEAELRPYPVVNTKLDLGRVISEPEAFRVMFTEYAKYVAALARSAWPTDHATPGTATAMIGTADKAR</sequence>
<dbReference type="Pfam" id="PF02698">
    <property type="entry name" value="DUF218"/>
    <property type="match status" value="1"/>
</dbReference>
<evidence type="ECO:0000313" key="4">
    <source>
        <dbReference type="Proteomes" id="UP001205906"/>
    </source>
</evidence>
<dbReference type="PANTHER" id="PTHR30336:SF4">
    <property type="entry name" value="ENVELOPE BIOGENESIS FACTOR ELYC"/>
    <property type="match status" value="1"/>
</dbReference>
<comment type="caution">
    <text evidence="3">The sequence shown here is derived from an EMBL/GenBank/DDBJ whole genome shotgun (WGS) entry which is preliminary data.</text>
</comment>
<protein>
    <submittedName>
        <fullName evidence="3">YdcF family protein</fullName>
    </submittedName>
</protein>
<proteinExistence type="predicted"/>
<dbReference type="InterPro" id="IPR003848">
    <property type="entry name" value="DUF218"/>
</dbReference>
<evidence type="ECO:0000259" key="2">
    <source>
        <dbReference type="Pfam" id="PF02698"/>
    </source>
</evidence>
<accession>A0ABT1CA33</accession>
<dbReference type="EMBL" id="JAMXQS010000008">
    <property type="protein sequence ID" value="MCO6051670.1"/>
    <property type="molecule type" value="Genomic_DNA"/>
</dbReference>
<keyword evidence="1" id="KW-0812">Transmembrane</keyword>
<dbReference type="PANTHER" id="PTHR30336">
    <property type="entry name" value="INNER MEMBRANE PROTEIN, PROBABLE PERMEASE"/>
    <property type="match status" value="1"/>
</dbReference>